<keyword evidence="3" id="KW-0804">Transcription</keyword>
<dbReference type="PROSITE" id="PS50977">
    <property type="entry name" value="HTH_TETR_2"/>
    <property type="match status" value="1"/>
</dbReference>
<accession>A0A499UTH6</accession>
<evidence type="ECO:0000313" key="7">
    <source>
        <dbReference type="EMBL" id="BBJ40169.1"/>
    </source>
</evidence>
<dbReference type="PANTHER" id="PTHR30055">
    <property type="entry name" value="HTH-TYPE TRANSCRIPTIONAL REGULATOR RUTR"/>
    <property type="match status" value="1"/>
</dbReference>
<protein>
    <recommendedName>
        <fullName evidence="6">HTH tetR-type domain-containing protein</fullName>
    </recommendedName>
</protein>
<reference evidence="7 8" key="1">
    <citation type="journal article" date="2020" name="Int. J. Syst. Evol. Microbiol.">
        <title>Reclassification of Streptomyces castelarensis and Streptomyces sporoclivatus as later heterotypic synonyms of Streptomyces antimycoticus.</title>
        <authorList>
            <person name="Komaki H."/>
            <person name="Tamura T."/>
        </authorList>
    </citation>
    <scope>NUCLEOTIDE SEQUENCE [LARGE SCALE GENOMIC DNA]</scope>
    <source>
        <strain evidence="7 8">NBRC 100767</strain>
    </source>
</reference>
<keyword evidence="1" id="KW-0805">Transcription regulation</keyword>
<evidence type="ECO:0000256" key="3">
    <source>
        <dbReference type="ARBA" id="ARBA00023163"/>
    </source>
</evidence>
<feature type="region of interest" description="Disordered" evidence="5">
    <location>
        <begin position="44"/>
        <end position="65"/>
    </location>
</feature>
<evidence type="ECO:0000313" key="8">
    <source>
        <dbReference type="Proteomes" id="UP000463951"/>
    </source>
</evidence>
<sequence>MATGLFLERGFDRVTVAEVAAAAEVSVNTVYNYFPAKEDLVLPPDQASRGGSPTSCASVRPAGPPPRRCWTGCARRWRAATARWG</sequence>
<dbReference type="InterPro" id="IPR001647">
    <property type="entry name" value="HTH_TetR"/>
</dbReference>
<dbReference type="InterPro" id="IPR050109">
    <property type="entry name" value="HTH-type_TetR-like_transc_reg"/>
</dbReference>
<evidence type="ECO:0000256" key="1">
    <source>
        <dbReference type="ARBA" id="ARBA00023015"/>
    </source>
</evidence>
<dbReference type="PANTHER" id="PTHR30055:SF234">
    <property type="entry name" value="HTH-TYPE TRANSCRIPTIONAL REGULATOR BETI"/>
    <property type="match status" value="1"/>
</dbReference>
<dbReference type="GO" id="GO:0000976">
    <property type="term" value="F:transcription cis-regulatory region binding"/>
    <property type="evidence" value="ECO:0007669"/>
    <property type="project" value="TreeGrafter"/>
</dbReference>
<gene>
    <name evidence="7" type="ORF">SSPO_028870</name>
</gene>
<feature type="domain" description="HTH tetR-type" evidence="6">
    <location>
        <begin position="1"/>
        <end position="52"/>
    </location>
</feature>
<keyword evidence="2 4" id="KW-0238">DNA-binding</keyword>
<name>A0A499UTH6_9ACTN</name>
<dbReference type="Gene3D" id="1.10.357.10">
    <property type="entry name" value="Tetracycline Repressor, domain 2"/>
    <property type="match status" value="1"/>
</dbReference>
<organism evidence="7 8">
    <name type="scientific">Streptomyces antimycoticus</name>
    <dbReference type="NCBI Taxonomy" id="68175"/>
    <lineage>
        <taxon>Bacteria</taxon>
        <taxon>Bacillati</taxon>
        <taxon>Actinomycetota</taxon>
        <taxon>Actinomycetes</taxon>
        <taxon>Kitasatosporales</taxon>
        <taxon>Streptomycetaceae</taxon>
        <taxon>Streptomyces</taxon>
        <taxon>Streptomyces violaceusniger group</taxon>
    </lineage>
</organism>
<dbReference type="SUPFAM" id="SSF46689">
    <property type="entry name" value="Homeodomain-like"/>
    <property type="match status" value="1"/>
</dbReference>
<evidence type="ECO:0000256" key="2">
    <source>
        <dbReference type="ARBA" id="ARBA00023125"/>
    </source>
</evidence>
<dbReference type="EMBL" id="AP019620">
    <property type="protein sequence ID" value="BBJ40169.1"/>
    <property type="molecule type" value="Genomic_DNA"/>
</dbReference>
<dbReference type="GO" id="GO:0003700">
    <property type="term" value="F:DNA-binding transcription factor activity"/>
    <property type="evidence" value="ECO:0007669"/>
    <property type="project" value="TreeGrafter"/>
</dbReference>
<dbReference type="Pfam" id="PF00440">
    <property type="entry name" value="TetR_N"/>
    <property type="match status" value="1"/>
</dbReference>
<evidence type="ECO:0000259" key="6">
    <source>
        <dbReference type="PROSITE" id="PS50977"/>
    </source>
</evidence>
<feature type="DNA-binding region" description="H-T-H motif" evidence="4">
    <location>
        <begin position="15"/>
        <end position="34"/>
    </location>
</feature>
<dbReference type="AlphaFoldDB" id="A0A499UTH6"/>
<proteinExistence type="predicted"/>
<evidence type="ECO:0000256" key="4">
    <source>
        <dbReference type="PROSITE-ProRule" id="PRU00335"/>
    </source>
</evidence>
<evidence type="ECO:0000256" key="5">
    <source>
        <dbReference type="SAM" id="MobiDB-lite"/>
    </source>
</evidence>
<dbReference type="Proteomes" id="UP000463951">
    <property type="component" value="Chromosome"/>
</dbReference>
<dbReference type="InterPro" id="IPR009057">
    <property type="entry name" value="Homeodomain-like_sf"/>
</dbReference>